<evidence type="ECO:0000256" key="14">
    <source>
        <dbReference type="PROSITE-ProRule" id="PRU10040"/>
    </source>
</evidence>
<dbReference type="CDD" id="cd15798">
    <property type="entry name" value="PMEI-like_3"/>
    <property type="match status" value="1"/>
</dbReference>
<dbReference type="GO" id="GO:0004857">
    <property type="term" value="F:enzyme inhibitor activity"/>
    <property type="evidence" value="ECO:0007669"/>
    <property type="project" value="InterPro"/>
</dbReference>
<keyword evidence="6" id="KW-0134">Cell wall</keyword>
<keyword evidence="8 15" id="KW-0378">Hydrolase</keyword>
<dbReference type="InterPro" id="IPR011050">
    <property type="entry name" value="Pectin_lyase_fold/virulence"/>
</dbReference>
<dbReference type="GeneID" id="113717001"/>
<keyword evidence="9 15" id="KW-0063">Aspartyl esterase</keyword>
<dbReference type="FunFam" id="2.160.20.10:FF:000001">
    <property type="entry name" value="Pectinesterase"/>
    <property type="match status" value="1"/>
</dbReference>
<gene>
    <name evidence="19" type="primary">LOC113717001</name>
</gene>
<reference evidence="18" key="1">
    <citation type="journal article" date="2025" name="Foods">
        <title>Unveiling the Microbial Signatures of Arabica Coffee Cherries: Insights into Ripeness Specific Diversity, Functional Traits, and Implications for Quality and Safety.</title>
        <authorList>
            <consortium name="RefSeq"/>
            <person name="Tenea G.N."/>
            <person name="Cifuentes V."/>
            <person name="Reyes P."/>
            <person name="Cevallos-Vallejos M."/>
        </authorList>
    </citation>
    <scope>NUCLEOTIDE SEQUENCE [LARGE SCALE GENOMIC DNA]</scope>
</reference>
<organism evidence="18 19">
    <name type="scientific">Coffea arabica</name>
    <name type="common">Arabian coffee</name>
    <dbReference type="NCBI Taxonomy" id="13443"/>
    <lineage>
        <taxon>Eukaryota</taxon>
        <taxon>Viridiplantae</taxon>
        <taxon>Streptophyta</taxon>
        <taxon>Embryophyta</taxon>
        <taxon>Tracheophyta</taxon>
        <taxon>Spermatophyta</taxon>
        <taxon>Magnoliopsida</taxon>
        <taxon>eudicotyledons</taxon>
        <taxon>Gunneridae</taxon>
        <taxon>Pentapetalae</taxon>
        <taxon>asterids</taxon>
        <taxon>lamiids</taxon>
        <taxon>Gentianales</taxon>
        <taxon>Rubiaceae</taxon>
        <taxon>Ixoroideae</taxon>
        <taxon>Gardenieae complex</taxon>
        <taxon>Bertiereae - Coffeeae clade</taxon>
        <taxon>Coffeeae</taxon>
        <taxon>Coffea</taxon>
    </lineage>
</organism>
<proteinExistence type="inferred from homology"/>
<dbReference type="Pfam" id="PF04043">
    <property type="entry name" value="PMEI"/>
    <property type="match status" value="1"/>
</dbReference>
<comment type="pathway">
    <text evidence="2 15">Glycan metabolism; pectin degradation; 2-dehydro-3-deoxy-D-gluconate from pectin: step 1/5.</text>
</comment>
<evidence type="ECO:0000256" key="6">
    <source>
        <dbReference type="ARBA" id="ARBA00022512"/>
    </source>
</evidence>
<dbReference type="RefSeq" id="XP_027097416.1">
    <property type="nucleotide sequence ID" value="XM_027241615.2"/>
</dbReference>
<keyword evidence="10" id="KW-1015">Disulfide bond</keyword>
<dbReference type="UniPathway" id="UPA00545">
    <property type="reaction ID" value="UER00823"/>
</dbReference>
<dbReference type="Gene3D" id="1.20.140.40">
    <property type="entry name" value="Invertase/pectin methylesterase inhibitor family protein"/>
    <property type="match status" value="1"/>
</dbReference>
<keyword evidence="11" id="KW-0325">Glycoprotein</keyword>
<dbReference type="GO" id="GO:0045490">
    <property type="term" value="P:pectin catabolic process"/>
    <property type="evidence" value="ECO:0007669"/>
    <property type="project" value="UniProtKB-UniRule"/>
</dbReference>
<evidence type="ECO:0000256" key="11">
    <source>
        <dbReference type="ARBA" id="ARBA00023180"/>
    </source>
</evidence>
<dbReference type="PROSITE" id="PS00503">
    <property type="entry name" value="PECTINESTERASE_2"/>
    <property type="match status" value="1"/>
</dbReference>
<evidence type="ECO:0000256" key="10">
    <source>
        <dbReference type="ARBA" id="ARBA00023157"/>
    </source>
</evidence>
<accession>A0A6P6V425</accession>
<keyword evidence="18" id="KW-1185">Reference proteome</keyword>
<comment type="catalytic activity">
    <reaction evidence="13 15">
        <text>[(1-&gt;4)-alpha-D-galacturonosyl methyl ester](n) + n H2O = [(1-&gt;4)-alpha-D-galacturonosyl](n) + n methanol + n H(+)</text>
        <dbReference type="Rhea" id="RHEA:22380"/>
        <dbReference type="Rhea" id="RHEA-COMP:14570"/>
        <dbReference type="Rhea" id="RHEA-COMP:14573"/>
        <dbReference type="ChEBI" id="CHEBI:15377"/>
        <dbReference type="ChEBI" id="CHEBI:15378"/>
        <dbReference type="ChEBI" id="CHEBI:17790"/>
        <dbReference type="ChEBI" id="CHEBI:140522"/>
        <dbReference type="ChEBI" id="CHEBI:140523"/>
        <dbReference type="EC" id="3.1.1.11"/>
    </reaction>
</comment>
<evidence type="ECO:0000256" key="5">
    <source>
        <dbReference type="ARBA" id="ARBA00013229"/>
    </source>
</evidence>
<keyword evidence="12" id="KW-0961">Cell wall biogenesis/degradation</keyword>
<feature type="region of interest" description="Disordered" evidence="16">
    <location>
        <begin position="44"/>
        <end position="64"/>
    </location>
</feature>
<dbReference type="InterPro" id="IPR035513">
    <property type="entry name" value="Invertase/methylesterase_inhib"/>
</dbReference>
<comment type="subcellular location">
    <subcellularLocation>
        <location evidence="1">Secreted</location>
        <location evidence="1">Cell wall</location>
    </subcellularLocation>
</comment>
<dbReference type="AlphaFoldDB" id="A0A6P6V425"/>
<evidence type="ECO:0000256" key="2">
    <source>
        <dbReference type="ARBA" id="ARBA00005184"/>
    </source>
</evidence>
<dbReference type="SUPFAM" id="SSF51126">
    <property type="entry name" value="Pectin lyase-like"/>
    <property type="match status" value="1"/>
</dbReference>
<keyword evidence="7" id="KW-0964">Secreted</keyword>
<dbReference type="OrthoDB" id="2019149at2759"/>
<dbReference type="EC" id="3.1.1.11" evidence="5 15"/>
<dbReference type="InterPro" id="IPR012334">
    <property type="entry name" value="Pectin_lyas_fold"/>
</dbReference>
<dbReference type="FunFam" id="1.20.140.40:FF:000010">
    <property type="entry name" value="Pectinesterase"/>
    <property type="match status" value="1"/>
</dbReference>
<evidence type="ECO:0000256" key="9">
    <source>
        <dbReference type="ARBA" id="ARBA00023085"/>
    </source>
</evidence>
<evidence type="ECO:0000256" key="1">
    <source>
        <dbReference type="ARBA" id="ARBA00004191"/>
    </source>
</evidence>
<comment type="similarity">
    <text evidence="3">In the N-terminal section; belongs to the PMEI family.</text>
</comment>
<evidence type="ECO:0000256" key="4">
    <source>
        <dbReference type="ARBA" id="ARBA00007786"/>
    </source>
</evidence>
<dbReference type="NCBIfam" id="TIGR01614">
    <property type="entry name" value="PME_inhib"/>
    <property type="match status" value="1"/>
</dbReference>
<evidence type="ECO:0000259" key="17">
    <source>
        <dbReference type="SMART" id="SM00856"/>
    </source>
</evidence>
<dbReference type="Proteomes" id="UP001652660">
    <property type="component" value="Chromosome 11c"/>
</dbReference>
<dbReference type="SUPFAM" id="SSF101148">
    <property type="entry name" value="Plant invertase/pectin methylesterase inhibitor"/>
    <property type="match status" value="1"/>
</dbReference>
<feature type="active site" evidence="14">
    <location>
        <position position="429"/>
    </location>
</feature>
<evidence type="ECO:0000256" key="8">
    <source>
        <dbReference type="ARBA" id="ARBA00022801"/>
    </source>
</evidence>
<evidence type="ECO:0000256" key="13">
    <source>
        <dbReference type="ARBA" id="ARBA00047928"/>
    </source>
</evidence>
<evidence type="ECO:0000313" key="18">
    <source>
        <dbReference type="Proteomes" id="UP001652660"/>
    </source>
</evidence>
<dbReference type="InterPro" id="IPR006501">
    <property type="entry name" value="Pectinesterase_inhib_dom"/>
</dbReference>
<reference evidence="19" key="2">
    <citation type="submission" date="2025-08" db="UniProtKB">
        <authorList>
            <consortium name="RefSeq"/>
        </authorList>
    </citation>
    <scope>IDENTIFICATION</scope>
    <source>
        <tissue evidence="19">Leaves</tissue>
    </source>
</reference>
<sequence length="594" mass="65689">MPPLKMSGIKNKTKLLQLTLAALLALLVLLALFSLVTNTNAVLQHPSPSHTTTTTTTSSTTTASRSSIHVHQHLQIAHSTCQDTFYPDLCVSTLATFPDLRQRTLPEIISGMVNSTVFEVRDSKQNCTRIRRKLQNLDPLDRRALEDCLQLLDDTFAQLKAAISDLSSNKSALQHYMDLQTLFSAAMTNQDTCLDGFAFSGRKYIRKFIEGRLRKISHHVSNSLAMLKRVKKQQAAAGAVFPEEEGEFGTPVKSGDGFPTWLKKKDRALLQAPLNQTKVNLTVAKDGSGNFTTINAALQAAPNSSTTRFVIYIKAGAYYEYIEVERRKTMIMFLGDGIGKTVIKGNRSVGAGWTTFRSSTVAVVGDGFIARGITVENYAGPSQHQAVALRSGSDLSAFYQCSFIGYQDTLYVHSLRQFYRECDVYGTVDFIFGNAAVVFQLCNLYARRPNPNQQNLFTAQGREDPNQNTGISILNCKVAAAADLLPVLSSFRSYLGRPWKEYSRTVYLLSNMESLIDPAGWLPWNGSFALSTLFYGEYKNRGPGSNTTARVKWPGYRVITNTTVASQFTVGNFIQGTAWLLNTGIPFYPNLTPS</sequence>
<evidence type="ECO:0000256" key="12">
    <source>
        <dbReference type="ARBA" id="ARBA00023316"/>
    </source>
</evidence>
<feature type="compositionally biased region" description="Low complexity" evidence="16">
    <location>
        <begin position="47"/>
        <end position="64"/>
    </location>
</feature>
<evidence type="ECO:0000256" key="16">
    <source>
        <dbReference type="SAM" id="MobiDB-lite"/>
    </source>
</evidence>
<evidence type="ECO:0000313" key="19">
    <source>
        <dbReference type="RefSeq" id="XP_027097416.1"/>
    </source>
</evidence>
<dbReference type="PANTHER" id="PTHR31707">
    <property type="entry name" value="PECTINESTERASE"/>
    <property type="match status" value="1"/>
</dbReference>
<feature type="domain" description="Pectinesterase inhibitor" evidence="17">
    <location>
        <begin position="72"/>
        <end position="226"/>
    </location>
</feature>
<name>A0A6P6V425_COFAR</name>
<dbReference type="InterPro" id="IPR033131">
    <property type="entry name" value="Pectinesterase_Asp_AS"/>
</dbReference>
<dbReference type="InterPro" id="IPR000070">
    <property type="entry name" value="Pectinesterase_cat"/>
</dbReference>
<evidence type="ECO:0000256" key="7">
    <source>
        <dbReference type="ARBA" id="ARBA00022525"/>
    </source>
</evidence>
<dbReference type="SMART" id="SM00856">
    <property type="entry name" value="PMEI"/>
    <property type="match status" value="1"/>
</dbReference>
<dbReference type="GO" id="GO:0042545">
    <property type="term" value="P:cell wall modification"/>
    <property type="evidence" value="ECO:0007669"/>
    <property type="project" value="UniProtKB-UniRule"/>
</dbReference>
<dbReference type="Gene3D" id="2.160.20.10">
    <property type="entry name" value="Single-stranded right-handed beta-helix, Pectin lyase-like"/>
    <property type="match status" value="1"/>
</dbReference>
<evidence type="ECO:0000256" key="15">
    <source>
        <dbReference type="RuleBase" id="RU000589"/>
    </source>
</evidence>
<evidence type="ECO:0000256" key="3">
    <source>
        <dbReference type="ARBA" id="ARBA00006027"/>
    </source>
</evidence>
<dbReference type="Pfam" id="PF01095">
    <property type="entry name" value="Pectinesterase"/>
    <property type="match status" value="1"/>
</dbReference>
<comment type="similarity">
    <text evidence="4">In the C-terminal section; belongs to the pectinesterase family.</text>
</comment>
<protein>
    <recommendedName>
        <fullName evidence="5 15">Pectinesterase</fullName>
        <ecNumber evidence="5 15">3.1.1.11</ecNumber>
    </recommendedName>
</protein>
<dbReference type="GO" id="GO:0030599">
    <property type="term" value="F:pectinesterase activity"/>
    <property type="evidence" value="ECO:0007669"/>
    <property type="project" value="UniProtKB-UniRule"/>
</dbReference>